<reference evidence="1" key="1">
    <citation type="submission" date="2020-05" db="UniProtKB">
        <authorList>
            <consortium name="EnsemblMetazoa"/>
        </authorList>
    </citation>
    <scope>IDENTIFICATION</scope>
    <source>
        <strain evidence="1">SANGQUA</strain>
    </source>
</reference>
<keyword evidence="2" id="KW-1185">Reference proteome</keyword>
<evidence type="ECO:0000313" key="1">
    <source>
        <dbReference type="EnsemblMetazoa" id="AQUA015305-PA"/>
    </source>
</evidence>
<protein>
    <submittedName>
        <fullName evidence="1">Uncharacterized protein</fullName>
    </submittedName>
</protein>
<dbReference type="VEuPathDB" id="VectorBase:AQUA015305"/>
<dbReference type="EnsemblMetazoa" id="AQUA015305-RA">
    <property type="protein sequence ID" value="AQUA015305-PA"/>
    <property type="gene ID" value="AQUA015305"/>
</dbReference>
<sequence length="13" mass="1743">MFKRFMFMHLLKN</sequence>
<organism evidence="1 2">
    <name type="scientific">Anopheles quadriannulatus</name>
    <name type="common">Mosquito</name>
    <dbReference type="NCBI Taxonomy" id="34691"/>
    <lineage>
        <taxon>Eukaryota</taxon>
        <taxon>Metazoa</taxon>
        <taxon>Ecdysozoa</taxon>
        <taxon>Arthropoda</taxon>
        <taxon>Hexapoda</taxon>
        <taxon>Insecta</taxon>
        <taxon>Pterygota</taxon>
        <taxon>Neoptera</taxon>
        <taxon>Endopterygota</taxon>
        <taxon>Diptera</taxon>
        <taxon>Nematocera</taxon>
        <taxon>Culicoidea</taxon>
        <taxon>Culicidae</taxon>
        <taxon>Anophelinae</taxon>
        <taxon>Anopheles</taxon>
    </lineage>
</organism>
<evidence type="ECO:0000313" key="2">
    <source>
        <dbReference type="Proteomes" id="UP000076407"/>
    </source>
</evidence>
<dbReference type="Proteomes" id="UP000076407">
    <property type="component" value="Unassembled WGS sequence"/>
</dbReference>
<name>A0A182XU24_ANOQN</name>
<accession>A0A182XU24</accession>
<proteinExistence type="predicted"/>